<organism evidence="1 2">
    <name type="scientific">Aurantiacibacter zhengii</name>
    <dbReference type="NCBI Taxonomy" id="2307003"/>
    <lineage>
        <taxon>Bacteria</taxon>
        <taxon>Pseudomonadati</taxon>
        <taxon>Pseudomonadota</taxon>
        <taxon>Alphaproteobacteria</taxon>
        <taxon>Sphingomonadales</taxon>
        <taxon>Erythrobacteraceae</taxon>
        <taxon>Aurantiacibacter</taxon>
    </lineage>
</organism>
<dbReference type="Proteomes" id="UP000286576">
    <property type="component" value="Unassembled WGS sequence"/>
</dbReference>
<evidence type="ECO:0000313" key="1">
    <source>
        <dbReference type="EMBL" id="RIV87700.1"/>
    </source>
</evidence>
<keyword evidence="1" id="KW-0418">Kinase</keyword>
<sequence length="287" mass="32178">MNDPLTDLIAAEGLPADYIEVVQQFWQPLATRIARLPASRAPLVIGINGAQGTGKSTLCRFLEVLLARRQIRAVTLSLDDLYLTRAQRLQLAQDVHPLLRTRGVPGTHAVGLGLHIIEDMLAGRPLELPRFDKSRDDRAEEAERITGPVDVLLLEGWCVGAKPQDAAALAEPVNELERVEDPDGIWRGLVNHWLQEDYARLFEQLDLLVMLKVDDFDVVSRNRALQEEKLRRDNPDATATMDDAALARFCDHYERLTHHMLSEMPERADVVIEIGPDQRPISVQAPS</sequence>
<dbReference type="OrthoDB" id="455474at2"/>
<dbReference type="RefSeq" id="WP_119585382.1">
    <property type="nucleotide sequence ID" value="NZ_CAWODQ010000012.1"/>
</dbReference>
<reference evidence="1 2" key="1">
    <citation type="submission" date="2018-08" db="EMBL/GenBank/DDBJ databases">
        <title>Erythrobacter zhengii sp.nov., a bacterium isolated from deep-sea sediment.</title>
        <authorList>
            <person name="Fang C."/>
            <person name="Wu Y.-H."/>
            <person name="Sun C."/>
            <person name="Wang H."/>
            <person name="Cheng H."/>
            <person name="Meng F.-X."/>
            <person name="Wang C.-S."/>
            <person name="Xu X.-W."/>
        </authorList>
    </citation>
    <scope>NUCLEOTIDE SEQUENCE [LARGE SCALE GENOMIC DNA]</scope>
    <source>
        <strain evidence="1 2">V18</strain>
    </source>
</reference>
<keyword evidence="1" id="KW-0808">Transferase</keyword>
<comment type="caution">
    <text evidence="1">The sequence shown here is derived from an EMBL/GenBank/DDBJ whole genome shotgun (WGS) entry which is preliminary data.</text>
</comment>
<name>A0A418NUU9_9SPHN</name>
<dbReference type="InterPro" id="IPR027417">
    <property type="entry name" value="P-loop_NTPase"/>
</dbReference>
<dbReference type="GO" id="GO:0016301">
    <property type="term" value="F:kinase activity"/>
    <property type="evidence" value="ECO:0007669"/>
    <property type="project" value="UniProtKB-KW"/>
</dbReference>
<dbReference type="AlphaFoldDB" id="A0A418NUU9"/>
<accession>A0A418NUU9</accession>
<dbReference type="EMBL" id="QXFL01000002">
    <property type="protein sequence ID" value="RIV87700.1"/>
    <property type="molecule type" value="Genomic_DNA"/>
</dbReference>
<protein>
    <submittedName>
        <fullName evidence="1">Kinase</fullName>
    </submittedName>
</protein>
<evidence type="ECO:0000313" key="2">
    <source>
        <dbReference type="Proteomes" id="UP000286576"/>
    </source>
</evidence>
<keyword evidence="2" id="KW-1185">Reference proteome</keyword>
<proteinExistence type="predicted"/>
<dbReference type="SUPFAM" id="SSF52540">
    <property type="entry name" value="P-loop containing nucleoside triphosphate hydrolases"/>
    <property type="match status" value="1"/>
</dbReference>
<gene>
    <name evidence="1" type="ORF">D2V07_05010</name>
</gene>
<dbReference type="Gene3D" id="3.40.50.300">
    <property type="entry name" value="P-loop containing nucleotide triphosphate hydrolases"/>
    <property type="match status" value="1"/>
</dbReference>